<dbReference type="GO" id="GO:0003743">
    <property type="term" value="F:translation initiation factor activity"/>
    <property type="evidence" value="ECO:0007669"/>
    <property type="project" value="UniProtKB-UniRule"/>
</dbReference>
<proteinExistence type="inferred from homology"/>
<organism evidence="7 8">
    <name type="scientific">Opisthorchis viverrini</name>
    <name type="common">Southeast Asian liver fluke</name>
    <dbReference type="NCBI Taxonomy" id="6198"/>
    <lineage>
        <taxon>Eukaryota</taxon>
        <taxon>Metazoa</taxon>
        <taxon>Spiralia</taxon>
        <taxon>Lophotrochozoa</taxon>
        <taxon>Platyhelminthes</taxon>
        <taxon>Trematoda</taxon>
        <taxon>Digenea</taxon>
        <taxon>Opisthorchiida</taxon>
        <taxon>Opisthorchiata</taxon>
        <taxon>Opisthorchiidae</taxon>
        <taxon>Opisthorchis</taxon>
    </lineage>
</organism>
<evidence type="ECO:0000256" key="5">
    <source>
        <dbReference type="SAM" id="MobiDB-lite"/>
    </source>
</evidence>
<feature type="compositionally biased region" description="Low complexity" evidence="5">
    <location>
        <begin position="249"/>
        <end position="260"/>
    </location>
</feature>
<comment type="subcellular location">
    <subcellularLocation>
        <location evidence="4">Cytoplasm</location>
    </subcellularLocation>
</comment>
<gene>
    <name evidence="7" type="ORF">T265_13603</name>
</gene>
<accession>A0A074ZYD3</accession>
<evidence type="ECO:0000256" key="4">
    <source>
        <dbReference type="HAMAP-Rule" id="MF_03002"/>
    </source>
</evidence>
<keyword evidence="3 4" id="KW-0648">Protein biosynthesis</keyword>
<keyword evidence="2 4" id="KW-0396">Initiation factor</keyword>
<dbReference type="Proteomes" id="UP000054324">
    <property type="component" value="Unassembled WGS sequence"/>
</dbReference>
<feature type="domain" description="PCI" evidence="6">
    <location>
        <begin position="674"/>
        <end position="850"/>
    </location>
</feature>
<evidence type="ECO:0000259" key="6">
    <source>
        <dbReference type="PROSITE" id="PS50250"/>
    </source>
</evidence>
<comment type="function">
    <text evidence="4">Component of the eukaryotic translation initiation factor 3 (eIF-3) complex, which is involved in protein synthesis of a specialized repertoire of mRNAs and, together with other initiation factors, stimulates binding of mRNA and methionyl-tRNAi to the 40S ribosome. The eIF-3 complex specifically targets and initiates translation of a subset of mRNAs involved in cell proliferation.</text>
</comment>
<dbReference type="GeneID" id="20327770"/>
<dbReference type="InterPro" id="IPR036390">
    <property type="entry name" value="WH_DNA-bd_sf"/>
</dbReference>
<dbReference type="GO" id="GO:0031369">
    <property type="term" value="F:translation initiation factor binding"/>
    <property type="evidence" value="ECO:0007669"/>
    <property type="project" value="InterPro"/>
</dbReference>
<dbReference type="KEGG" id="ovi:T265_13603"/>
<dbReference type="Pfam" id="PF05470">
    <property type="entry name" value="eIF-3c_N"/>
    <property type="match status" value="1"/>
</dbReference>
<dbReference type="CTD" id="20327770"/>
<dbReference type="AlphaFoldDB" id="A0A074ZYD3"/>
<dbReference type="EMBL" id="KL596701">
    <property type="protein sequence ID" value="KER28330.1"/>
    <property type="molecule type" value="Genomic_DNA"/>
</dbReference>
<dbReference type="InterPro" id="IPR027516">
    <property type="entry name" value="EIF3C"/>
</dbReference>
<feature type="region of interest" description="Disordered" evidence="5">
    <location>
        <begin position="192"/>
        <end position="261"/>
    </location>
</feature>
<dbReference type="SMART" id="SM00088">
    <property type="entry name" value="PINT"/>
    <property type="match status" value="1"/>
</dbReference>
<dbReference type="PANTHER" id="PTHR13937:SF0">
    <property type="entry name" value="EUKARYOTIC TRANSLATION INITIATION FACTOR 3 SUBUNIT C-RELATED"/>
    <property type="match status" value="1"/>
</dbReference>
<evidence type="ECO:0000256" key="2">
    <source>
        <dbReference type="ARBA" id="ARBA00022540"/>
    </source>
</evidence>
<protein>
    <recommendedName>
        <fullName evidence="4">Eukaryotic translation initiation factor 3 subunit C</fullName>
        <shortName evidence="4">eIF3c</shortName>
    </recommendedName>
    <alternativeName>
        <fullName evidence="4">Eukaryotic translation initiation factor 3 subunit 8</fullName>
    </alternativeName>
</protein>
<keyword evidence="1 4" id="KW-0963">Cytoplasm</keyword>
<evidence type="ECO:0000256" key="1">
    <source>
        <dbReference type="ARBA" id="ARBA00022490"/>
    </source>
</evidence>
<dbReference type="GO" id="GO:0003723">
    <property type="term" value="F:RNA binding"/>
    <property type="evidence" value="ECO:0007669"/>
    <property type="project" value="InterPro"/>
</dbReference>
<dbReference type="PROSITE" id="PS50250">
    <property type="entry name" value="PCI"/>
    <property type="match status" value="1"/>
</dbReference>
<dbReference type="PANTHER" id="PTHR13937">
    <property type="entry name" value="EUKARYOTIC TRANSLATION INITATION FACTOR 3, SUBUNIT 8 EIF3S8 -RELATED"/>
    <property type="match status" value="1"/>
</dbReference>
<dbReference type="HAMAP" id="MF_03002">
    <property type="entry name" value="eIF3c"/>
    <property type="match status" value="1"/>
</dbReference>
<sequence length="901" mass="103336">MSSSMFAEAFSSSESESDEESPQRVDNRFMQYQSDEEDEKRVVKSAKDKRFEEMQSIIKNLNNHKKIKDMSNVLTGSRMEACHEYPSLDFENLIKVYEKSVKMNEMDGLPAFYVRCIAELEDFVNDSWEKKKDLNRGAAKALTALRQRIKKYNRDFEDNIKDFREKITRRKKLLLVQVRFLHSPYEVLLDNDDAEEEERKEPQAKGSATASSAAVEKKVTKKPAGSDSDSEEFDEEGDEDDSDSEGFWDSDSSSSSSSLDVDLERFKDDPSVFFLKKTTDEKKDKSKIKKATKEKPAKKAAKAASLFDEEGWTAVDSIGRPEPQVQAFEKGQEITYEVVLKKLNEILAVRGRKGTSISEQIALLMQVEEKIREHKLSGGLQIKTLLSLISVFFDYDKTHSACMSAVLFDRLISAFDRLFDALEQHDVKFLGSDIDAEELESLETPPYYVRGSVLTSVTLLDAECTKVLQNANGHELEYVDRLKDERRICAIIDRSCTYLENIEAPPADLCVAYLFKVEHMYYKFDYDWGKRVEAEGLDAVGVNASTPVIERLCQYIYSNDRTDRLRTRAILCHIYHLALYDNWFKARDLMLMSNLQMSIEHADQSTMILYNRALVQLGLAAFRQGFIRETHNALADLVGSGRIRELLAQGLHTQTRYERTPEEEKREQALQVPYHMYINTELLECVYHVSAMLLEIPNLAAHETDLRWRPISKPFHLALRVHDRATLVGPPETPRDHVLAAAKAMRYGNWKACTQHIINPKMDAKIWDSFFHSTRVKALLETKIKEESLRSFLFTYSAIHDSISLDRLAQYFELPKSQVYSIISKMIINQELAASLEVPSDFLIMHKTERSRLQTLALQLSDKINSVVDMNEKLIESRGGGGLLGSKTRRQGLRYTMTKFN</sequence>
<dbReference type="Pfam" id="PF01399">
    <property type="entry name" value="PCI"/>
    <property type="match status" value="1"/>
</dbReference>
<dbReference type="RefSeq" id="XP_009167923.1">
    <property type="nucleotide sequence ID" value="XM_009169659.1"/>
</dbReference>
<evidence type="ECO:0000313" key="8">
    <source>
        <dbReference type="Proteomes" id="UP000054324"/>
    </source>
</evidence>
<name>A0A074ZYD3_OPIVI</name>
<evidence type="ECO:0000313" key="7">
    <source>
        <dbReference type="EMBL" id="KER28330.1"/>
    </source>
</evidence>
<comment type="subunit">
    <text evidence="4">Component of the eukaryotic translation initiation factor 3 (eIF-3) complex.</text>
</comment>
<feature type="compositionally biased region" description="Low complexity" evidence="5">
    <location>
        <begin position="1"/>
        <end position="14"/>
    </location>
</feature>
<dbReference type="Pfam" id="PF26569">
    <property type="entry name" value="EIF3CL_C"/>
    <property type="match status" value="1"/>
</dbReference>
<dbReference type="InterPro" id="IPR000717">
    <property type="entry name" value="PCI_dom"/>
</dbReference>
<dbReference type="OrthoDB" id="29647at2759"/>
<feature type="region of interest" description="Disordered" evidence="5">
    <location>
        <begin position="1"/>
        <end position="41"/>
    </location>
</feature>
<dbReference type="STRING" id="6198.A0A074ZYD3"/>
<dbReference type="GO" id="GO:0016282">
    <property type="term" value="C:eukaryotic 43S preinitiation complex"/>
    <property type="evidence" value="ECO:0007669"/>
    <property type="project" value="UniProtKB-UniRule"/>
</dbReference>
<evidence type="ECO:0000256" key="3">
    <source>
        <dbReference type="ARBA" id="ARBA00022917"/>
    </source>
</evidence>
<dbReference type="GO" id="GO:0033290">
    <property type="term" value="C:eukaryotic 48S preinitiation complex"/>
    <property type="evidence" value="ECO:0007669"/>
    <property type="project" value="UniProtKB-UniRule"/>
</dbReference>
<feature type="compositionally biased region" description="Acidic residues" evidence="5">
    <location>
        <begin position="228"/>
        <end position="248"/>
    </location>
</feature>
<dbReference type="GO" id="GO:0001732">
    <property type="term" value="P:formation of cytoplasmic translation initiation complex"/>
    <property type="evidence" value="ECO:0007669"/>
    <property type="project" value="UniProtKB-UniRule"/>
</dbReference>
<dbReference type="InterPro" id="IPR058999">
    <property type="entry name" value="EIF3CL_C"/>
</dbReference>
<dbReference type="SUPFAM" id="SSF46785">
    <property type="entry name" value="Winged helix' DNA-binding domain"/>
    <property type="match status" value="1"/>
</dbReference>
<comment type="similarity">
    <text evidence="4">Belongs to the eIF-3 subunit C family.</text>
</comment>
<dbReference type="InterPro" id="IPR008905">
    <property type="entry name" value="EIF3C_N_dom"/>
</dbReference>
<reference evidence="7 8" key="1">
    <citation type="submission" date="2013-11" db="EMBL/GenBank/DDBJ databases">
        <title>Opisthorchis viverrini - life in the bile duct.</title>
        <authorList>
            <person name="Young N.D."/>
            <person name="Nagarajan N."/>
            <person name="Lin S.J."/>
            <person name="Korhonen P.K."/>
            <person name="Jex A.R."/>
            <person name="Hall R.S."/>
            <person name="Safavi-Hemami H."/>
            <person name="Kaewkong W."/>
            <person name="Bertrand D."/>
            <person name="Gao S."/>
            <person name="Seet Q."/>
            <person name="Wongkham S."/>
            <person name="Teh B.T."/>
            <person name="Wongkham C."/>
            <person name="Intapan P.M."/>
            <person name="Maleewong W."/>
            <person name="Yang X."/>
            <person name="Hu M."/>
            <person name="Wang Z."/>
            <person name="Hofmann A."/>
            <person name="Sternberg P.W."/>
            <person name="Tan P."/>
            <person name="Wang J."/>
            <person name="Gasser R.B."/>
        </authorList>
    </citation>
    <scope>NUCLEOTIDE SEQUENCE [LARGE SCALE GENOMIC DNA]</scope>
</reference>
<keyword evidence="8" id="KW-1185">Reference proteome</keyword>
<dbReference type="GO" id="GO:0005852">
    <property type="term" value="C:eukaryotic translation initiation factor 3 complex"/>
    <property type="evidence" value="ECO:0007669"/>
    <property type="project" value="UniProtKB-UniRule"/>
</dbReference>